<dbReference type="InterPro" id="IPR007471">
    <property type="entry name" value="N-end_Aminoacyl_Trfase_N"/>
</dbReference>
<evidence type="ECO:0000256" key="4">
    <source>
        <dbReference type="ARBA" id="ARBA00023315"/>
    </source>
</evidence>
<dbReference type="Pfam" id="PF04377">
    <property type="entry name" value="ATE_C"/>
    <property type="match status" value="1"/>
</dbReference>
<dbReference type="InterPro" id="IPR017137">
    <property type="entry name" value="Arg-tRNA-P_Trfase_1_euk"/>
</dbReference>
<dbReference type="SUPFAM" id="SSF55729">
    <property type="entry name" value="Acyl-CoA N-acyltransferases (Nat)"/>
    <property type="match status" value="1"/>
</dbReference>
<comment type="function">
    <text evidence="5">Involved in the post-translational conjugation of arginine to the N-terminal aspartate or glutamate of a protein. This arginylation is required for degradation of the protein via the ubiquitin pathway.</text>
</comment>
<evidence type="ECO:0000256" key="6">
    <source>
        <dbReference type="SAM" id="MobiDB-lite"/>
    </source>
</evidence>
<evidence type="ECO:0000259" key="7">
    <source>
        <dbReference type="Pfam" id="PF04376"/>
    </source>
</evidence>
<comment type="caution">
    <text evidence="9">The sequence shown here is derived from an EMBL/GenBank/DDBJ whole genome shotgun (WGS) entry which is preliminary data.</text>
</comment>
<dbReference type="OrthoDB" id="74183at2759"/>
<evidence type="ECO:0000256" key="1">
    <source>
        <dbReference type="ARBA" id="ARBA00009991"/>
    </source>
</evidence>
<dbReference type="InterPro" id="IPR030700">
    <property type="entry name" value="N-end_Aminoacyl_Trfase"/>
</dbReference>
<reference evidence="10" key="1">
    <citation type="journal article" date="2019" name="Nat. Commun.">
        <title>Expansion of phycobilisome linker gene families in mesophilic red algae.</title>
        <authorList>
            <person name="Lee J."/>
            <person name="Kim D."/>
            <person name="Bhattacharya D."/>
            <person name="Yoon H.S."/>
        </authorList>
    </citation>
    <scope>NUCLEOTIDE SEQUENCE [LARGE SCALE GENOMIC DNA]</scope>
    <source>
        <strain evidence="10">CCMP 1328</strain>
    </source>
</reference>
<evidence type="ECO:0000256" key="2">
    <source>
        <dbReference type="ARBA" id="ARBA00022679"/>
    </source>
</evidence>
<dbReference type="GO" id="GO:0005737">
    <property type="term" value="C:cytoplasm"/>
    <property type="evidence" value="ECO:0007669"/>
    <property type="project" value="TreeGrafter"/>
</dbReference>
<keyword evidence="2 5" id="KW-0808">Transferase</keyword>
<feature type="domain" description="N-end rule aminoacyl transferase C-terminal" evidence="8">
    <location>
        <begin position="342"/>
        <end position="508"/>
    </location>
</feature>
<evidence type="ECO:0000259" key="8">
    <source>
        <dbReference type="Pfam" id="PF04377"/>
    </source>
</evidence>
<keyword evidence="10" id="KW-1185">Reference proteome</keyword>
<feature type="compositionally biased region" description="Low complexity" evidence="6">
    <location>
        <begin position="113"/>
        <end position="125"/>
    </location>
</feature>
<dbReference type="InterPro" id="IPR016181">
    <property type="entry name" value="Acyl_CoA_acyltransferase"/>
</dbReference>
<organism evidence="9 10">
    <name type="scientific">Porphyridium purpureum</name>
    <name type="common">Red alga</name>
    <name type="synonym">Porphyridium cruentum</name>
    <dbReference type="NCBI Taxonomy" id="35688"/>
    <lineage>
        <taxon>Eukaryota</taxon>
        <taxon>Rhodophyta</taxon>
        <taxon>Bangiophyceae</taxon>
        <taxon>Porphyridiales</taxon>
        <taxon>Porphyridiaceae</taxon>
        <taxon>Porphyridium</taxon>
    </lineage>
</organism>
<dbReference type="AlphaFoldDB" id="A0A5J4Z5Z6"/>
<feature type="region of interest" description="Disordered" evidence="6">
    <location>
        <begin position="188"/>
        <end position="208"/>
    </location>
</feature>
<evidence type="ECO:0000256" key="3">
    <source>
        <dbReference type="ARBA" id="ARBA00022786"/>
    </source>
</evidence>
<comment type="catalytic activity">
    <reaction evidence="5">
        <text>an N-terminal L-alpha-aminoacyl-[protein] + L-arginyl-tRNA(Arg) = an N-terminal L-arginyl-L-aminoacyl-[protein] + tRNA(Arg) + H(+)</text>
        <dbReference type="Rhea" id="RHEA:10208"/>
        <dbReference type="Rhea" id="RHEA-COMP:9658"/>
        <dbReference type="Rhea" id="RHEA-COMP:9673"/>
        <dbReference type="Rhea" id="RHEA-COMP:10636"/>
        <dbReference type="Rhea" id="RHEA-COMP:10638"/>
        <dbReference type="ChEBI" id="CHEBI:15378"/>
        <dbReference type="ChEBI" id="CHEBI:78442"/>
        <dbReference type="ChEBI" id="CHEBI:78513"/>
        <dbReference type="ChEBI" id="CHEBI:78597"/>
        <dbReference type="ChEBI" id="CHEBI:83562"/>
        <dbReference type="EC" id="2.3.2.8"/>
    </reaction>
</comment>
<dbReference type="GO" id="GO:0004057">
    <property type="term" value="F:arginyl-tRNA--protein transferase activity"/>
    <property type="evidence" value="ECO:0007669"/>
    <property type="project" value="UniProtKB-EC"/>
</dbReference>
<dbReference type="Pfam" id="PF04376">
    <property type="entry name" value="ATE_N"/>
    <property type="match status" value="1"/>
</dbReference>
<dbReference type="PANTHER" id="PTHR21367:SF1">
    <property type="entry name" value="ARGINYL-TRNA--PROTEIN TRANSFERASE 1"/>
    <property type="match status" value="1"/>
</dbReference>
<dbReference type="PANTHER" id="PTHR21367">
    <property type="entry name" value="ARGININE-TRNA-PROTEIN TRANSFERASE 1"/>
    <property type="match status" value="1"/>
</dbReference>
<keyword evidence="4 5" id="KW-0012">Acyltransferase</keyword>
<proteinExistence type="inferred from homology"/>
<accession>A0A5J4Z5Z6</accession>
<gene>
    <name evidence="9" type="ORF">FVE85_6691</name>
</gene>
<dbReference type="EMBL" id="VRMN01000001">
    <property type="protein sequence ID" value="KAA8499106.1"/>
    <property type="molecule type" value="Genomic_DNA"/>
</dbReference>
<comment type="similarity">
    <text evidence="1 5">Belongs to the R-transferase family.</text>
</comment>
<feature type="region of interest" description="Disordered" evidence="6">
    <location>
        <begin position="113"/>
        <end position="141"/>
    </location>
</feature>
<dbReference type="Proteomes" id="UP000324585">
    <property type="component" value="Unassembled WGS sequence"/>
</dbReference>
<evidence type="ECO:0000313" key="9">
    <source>
        <dbReference type="EMBL" id="KAA8499106.1"/>
    </source>
</evidence>
<evidence type="ECO:0000256" key="5">
    <source>
        <dbReference type="PIRNR" id="PIRNR037207"/>
    </source>
</evidence>
<dbReference type="InterPro" id="IPR007472">
    <property type="entry name" value="N-end_Aminoacyl_Trfase_C"/>
</dbReference>
<dbReference type="PIRSF" id="PIRSF037207">
    <property type="entry name" value="ATE1_euk"/>
    <property type="match status" value="1"/>
</dbReference>
<dbReference type="OMA" id="SDRMVYS"/>
<dbReference type="EC" id="2.3.2.8" evidence="5"/>
<name>A0A5J4Z5Z6_PORPP</name>
<feature type="domain" description="N-end aminoacyl transferase N-terminal" evidence="7">
    <location>
        <begin position="27"/>
        <end position="97"/>
    </location>
</feature>
<sequence length="619" mass="69714">MDQQEAPESAGVSPLSSVVQVIGEHESECNYCGENLHRTFGMWAYRLSAHEYQMLIDKGWRRSGQYIYRPHNRNACCQQFVIRMRLDSFRISKAQKKTLKRWRALLSEHSESAAATSSSSSTPSALKNALGRDRGHGLKKQAPDVELQELLQIGRDRLRHAACLTFPELEKDIFKLSDHVVLRVVSPAKHRETSENRTPRRLTRGDERQHATSVVSTLGFALSQVRRKREAAIRIVMDQKQVQASQVHMAESIVEKINMLRSSSNDAAFRRFELWTAVSPGFINSTVQCHVIVTGAVHHDNLSAPQAMLATQPNLRGSGQKEKIRGSELRFEMAPSSFVQDEFELYRKYNAIVHGKTEDQSQRSYEQFLCDSPLPDGTVPSEGEQASLGELAFRALNDPESNDFAPCSTLCLEEGSYHVRYILDDVLVAVGVVDILPGCVSSVYVFYDPDIGNLSPGVFSALWEIQLGLHLSRNSSHRKLQYYYMGFYIDNNRKMVYKNQYGPCELLCEETQSWVPYPLARRVLDLRSGTVRLAPEGTLMRSECADPAGFEGSLENMALLLLLPNDVSSRQVVRFQTFSTFFATSHREQVASTRRLLKSLIKLTGPQAAAGLMVVVELY</sequence>
<evidence type="ECO:0000313" key="10">
    <source>
        <dbReference type="Proteomes" id="UP000324585"/>
    </source>
</evidence>
<keyword evidence="3 5" id="KW-0833">Ubl conjugation pathway</keyword>
<protein>
    <recommendedName>
        <fullName evidence="5">Arginyl-tRNA--protein transferase 1</fullName>
        <shortName evidence="5">Arginyltransferase 1</shortName>
        <shortName evidence="5">R-transferase 1</shortName>
        <ecNumber evidence="5">2.3.2.8</ecNumber>
    </recommendedName>
    <alternativeName>
        <fullName evidence="5">Arginine-tRNA--protein transferase 1</fullName>
    </alternativeName>
</protein>
<feature type="compositionally biased region" description="Basic and acidic residues" evidence="6">
    <location>
        <begin position="189"/>
        <end position="208"/>
    </location>
</feature>